<proteinExistence type="inferred from homology"/>
<dbReference type="EMBL" id="JAAQHG020000002">
    <property type="protein sequence ID" value="KAL1590567.1"/>
    <property type="molecule type" value="Genomic_DNA"/>
</dbReference>
<keyword evidence="8" id="KW-1185">Reference proteome</keyword>
<name>A0AB34L2E2_9PEZI</name>
<feature type="compositionally biased region" description="Polar residues" evidence="6">
    <location>
        <begin position="515"/>
        <end position="528"/>
    </location>
</feature>
<dbReference type="AlphaFoldDB" id="A0AB34L2E2"/>
<comment type="function">
    <text evidence="1">Required for peroxisome inheritance.</text>
</comment>
<dbReference type="GeneID" id="96002073"/>
<gene>
    <name evidence="7" type="ORF">WHR41_00629</name>
</gene>
<evidence type="ECO:0000256" key="3">
    <source>
        <dbReference type="ARBA" id="ARBA00010707"/>
    </source>
</evidence>
<dbReference type="GO" id="GO:0045033">
    <property type="term" value="P:peroxisome inheritance"/>
    <property type="evidence" value="ECO:0007669"/>
    <property type="project" value="InterPro"/>
</dbReference>
<organism evidence="7 8">
    <name type="scientific">Cladosporium halotolerans</name>
    <dbReference type="NCBI Taxonomy" id="1052096"/>
    <lineage>
        <taxon>Eukaryota</taxon>
        <taxon>Fungi</taxon>
        <taxon>Dikarya</taxon>
        <taxon>Ascomycota</taxon>
        <taxon>Pezizomycotina</taxon>
        <taxon>Dothideomycetes</taxon>
        <taxon>Dothideomycetidae</taxon>
        <taxon>Cladosporiales</taxon>
        <taxon>Cladosporiaceae</taxon>
        <taxon>Cladosporium</taxon>
    </lineage>
</organism>
<dbReference type="Pfam" id="PF12634">
    <property type="entry name" value="Inp1"/>
    <property type="match status" value="1"/>
</dbReference>
<evidence type="ECO:0000256" key="1">
    <source>
        <dbReference type="ARBA" id="ARBA00003594"/>
    </source>
</evidence>
<comment type="subcellular location">
    <subcellularLocation>
        <location evidence="2">Peroxisome membrane</location>
        <topology evidence="2">Peripheral membrane protein</topology>
    </subcellularLocation>
</comment>
<feature type="region of interest" description="Disordered" evidence="6">
    <location>
        <begin position="307"/>
        <end position="431"/>
    </location>
</feature>
<protein>
    <recommendedName>
        <fullName evidence="4">Inheritance of peroxisomes protein 1</fullName>
    </recommendedName>
</protein>
<evidence type="ECO:0000256" key="6">
    <source>
        <dbReference type="SAM" id="MobiDB-lite"/>
    </source>
</evidence>
<evidence type="ECO:0000256" key="2">
    <source>
        <dbReference type="ARBA" id="ARBA00004421"/>
    </source>
</evidence>
<evidence type="ECO:0000256" key="4">
    <source>
        <dbReference type="ARBA" id="ARBA00021397"/>
    </source>
</evidence>
<comment type="similarity">
    <text evidence="3">Belongs to the INP1 family.</text>
</comment>
<feature type="compositionally biased region" description="Low complexity" evidence="6">
    <location>
        <begin position="529"/>
        <end position="545"/>
    </location>
</feature>
<comment type="caution">
    <text evidence="7">The sequence shown here is derived from an EMBL/GenBank/DDBJ whole genome shotgun (WGS) entry which is preliminary data.</text>
</comment>
<feature type="region of interest" description="Disordered" evidence="6">
    <location>
        <begin position="210"/>
        <end position="293"/>
    </location>
</feature>
<keyword evidence="5" id="KW-0472">Membrane</keyword>
<feature type="compositionally biased region" description="Polar residues" evidence="6">
    <location>
        <begin position="449"/>
        <end position="462"/>
    </location>
</feature>
<reference evidence="7 8" key="1">
    <citation type="journal article" date="2020" name="Microbiol. Resour. Announc.">
        <title>Draft Genome Sequence of a Cladosporium Species Isolated from the Mesophotic Ascidian Didemnum maculosum.</title>
        <authorList>
            <person name="Gioti A."/>
            <person name="Siaperas R."/>
            <person name="Nikolaivits E."/>
            <person name="Le Goff G."/>
            <person name="Ouazzani J."/>
            <person name="Kotoulas G."/>
            <person name="Topakas E."/>
        </authorList>
    </citation>
    <scope>NUCLEOTIDE SEQUENCE [LARGE SCALE GENOMIC DNA]</scope>
    <source>
        <strain evidence="7 8">TM138-S3</strain>
    </source>
</reference>
<dbReference type="RefSeq" id="XP_069233672.1">
    <property type="nucleotide sequence ID" value="XM_069369235.1"/>
</dbReference>
<feature type="compositionally biased region" description="Polar residues" evidence="6">
    <location>
        <begin position="62"/>
        <end position="71"/>
    </location>
</feature>
<feature type="region of interest" description="Disordered" evidence="6">
    <location>
        <begin position="448"/>
        <end position="467"/>
    </location>
</feature>
<dbReference type="InterPro" id="IPR024758">
    <property type="entry name" value="Inp1"/>
</dbReference>
<feature type="region of interest" description="Disordered" evidence="6">
    <location>
        <begin position="44"/>
        <end position="71"/>
    </location>
</feature>
<evidence type="ECO:0000313" key="8">
    <source>
        <dbReference type="Proteomes" id="UP000803884"/>
    </source>
</evidence>
<evidence type="ECO:0000313" key="7">
    <source>
        <dbReference type="EMBL" id="KAL1590567.1"/>
    </source>
</evidence>
<feature type="compositionally biased region" description="Low complexity" evidence="6">
    <location>
        <begin position="218"/>
        <end position="230"/>
    </location>
</feature>
<dbReference type="GO" id="GO:0005780">
    <property type="term" value="C:extrinsic component of intraperoxisomal membrane"/>
    <property type="evidence" value="ECO:0007669"/>
    <property type="project" value="InterPro"/>
</dbReference>
<dbReference type="Proteomes" id="UP000803884">
    <property type="component" value="Unassembled WGS sequence"/>
</dbReference>
<feature type="compositionally biased region" description="Acidic residues" evidence="6">
    <location>
        <begin position="348"/>
        <end position="359"/>
    </location>
</feature>
<feature type="compositionally biased region" description="Low complexity" evidence="6">
    <location>
        <begin position="46"/>
        <end position="59"/>
    </location>
</feature>
<feature type="compositionally biased region" description="Polar residues" evidence="6">
    <location>
        <begin position="363"/>
        <end position="375"/>
    </location>
</feature>
<sequence length="663" mass="72559">MTRSFTVPPRLTVATRADPTPEIGAADGIETLYVHPSASIIKFNTGGSRPGSSSGLSRSRNTDNTGTLPWSYPTETTVAAGPMEIYRVPGSVSFLHSGALLHAILPRSQCWCVDGVSKFAFRVLPETYYRIELPGETAEDMELVEALKVTLKKVLFYERTACPFARGFTVELPAEEVKIKKRNSVREGPAKKWKLQKAYDWKPEGWEEEEMQRKMRQAEAQSSGENSQSSGEEEDAPSKGDTPTGEEEDNDTETPSRARPRALESMRSVTAPPELQVKSTPPSRVRSRVEAVETVDRAHKAERVRFSAEVNRRSSIQASRVSSIPVDLPPSPPDSSAGAENQMLDEISGSDEELEDETDDARTAQSPVISVSPAQGDNIPAWVQTPGDTNLSSDGRDSHLSSDNALEDDSTQEDHEPQQTPTASPKDEKHVVLEEVPAPNEDELARQFGDTNLSGNCQSQDFTEQDKASGKQMKANLIAEQPGIMQKPATSARGTALEDPYAAIQARIQARRSIGGTTTSFEPSTNAPTRKSTASTSTSATIASRRSQKTDVALRQQSITAALVNKACAVFLGPPAHLVTMMLRIAARFSRGAFGTNGMFFVESPIGSPRRVPGSFYVEDEEDLAWKSDEDDWEEDDFGVPLKSPVRISGVRERARREGWEME</sequence>
<accession>A0AB34L2E2</accession>
<feature type="region of interest" description="Disordered" evidence="6">
    <location>
        <begin position="513"/>
        <end position="546"/>
    </location>
</feature>
<evidence type="ECO:0000256" key="5">
    <source>
        <dbReference type="ARBA" id="ARBA00023136"/>
    </source>
</evidence>